<name>A0ABU2EZV1_HALAR</name>
<comment type="caution">
    <text evidence="4">The sequence shown here is derived from an EMBL/GenBank/DDBJ whole genome shotgun (WGS) entry which is preliminary data.</text>
</comment>
<dbReference type="Pfam" id="PF23960">
    <property type="entry name" value="DUF7289"/>
    <property type="match status" value="1"/>
</dbReference>
<protein>
    <recommendedName>
        <fullName evidence="3">CARDB domain-containing protein</fullName>
    </recommendedName>
</protein>
<keyword evidence="2" id="KW-0812">Transmembrane</keyword>
<keyword evidence="5" id="KW-1185">Reference proteome</keyword>
<keyword evidence="2" id="KW-0472">Membrane</keyword>
<proteinExistence type="predicted"/>
<organism evidence="4 5">
    <name type="scientific">Haloarcula argentinensis</name>
    <dbReference type="NCBI Taxonomy" id="43776"/>
    <lineage>
        <taxon>Archaea</taxon>
        <taxon>Methanobacteriati</taxon>
        <taxon>Methanobacteriota</taxon>
        <taxon>Stenosarchaea group</taxon>
        <taxon>Halobacteria</taxon>
        <taxon>Halobacteriales</taxon>
        <taxon>Haloarculaceae</taxon>
        <taxon>Haloarcula</taxon>
    </lineage>
</organism>
<dbReference type="Proteomes" id="UP001248536">
    <property type="component" value="Unassembled WGS sequence"/>
</dbReference>
<keyword evidence="2" id="KW-1133">Transmembrane helix</keyword>
<feature type="domain" description="CARDB" evidence="3">
    <location>
        <begin position="921"/>
        <end position="993"/>
    </location>
</feature>
<evidence type="ECO:0000313" key="5">
    <source>
        <dbReference type="Proteomes" id="UP001248536"/>
    </source>
</evidence>
<sequence length="1262" mass="134410">MFEWGSRGAGDRGVSHVLGVVLLASAVIIGAVLIVQVGQQTIGDINDDANVELAEEVLLSVDQSFQRSDTNESVKIPDRVRSDVAVSDDAAYNLTLNGRSACSTGNRSLQTIRYQENGQQVGYQGGGVWRMTESGATMSSPPAVNYDNGALSVSFANISGQQIEGSSVAIQSNATAKRSHEAALQMALFTDASYEDARTGSISSPSYECTPSQVANATLTIENSSYSRAWADWARSTYDDQYVTVAPASVKPGETVHIRFALGDVTNPKFKVEDVTVKPVPSDPGKADVTATVRNTGGLEDTQDITLKHNQSGSPSEVDETVTLAGGESTTVSRSLSVSTAKPHNFTVESKQDEDYKIIKYASSHGTPSLDVTGNSIPATARLNQVPAAPVTVTNTGQMTADQEVAFRVNGTVRATRSVLVDPGESRTIDFGPSLPTSENGTYDLEVETGDDLYSQHTDDGHYFIVGDAGVFEISSVSPPGGLQSGDTATVEATVENTGDIRKSTDVEVRIENATSGSVVASQNTTLILNGTRRGTESGTASVTSSPITVGSPQHYTYVVDTPDDTQTGSFVVGSSPPPLFEITAADVQNPVTPNNQTTVEFTVANTGGTEGKQTLRVEYNGTTHIAEDERLAPGKSVTLNRTVTAPGKPGKYLLTFSTANRSRQATLYVQPDSLLEGNGSTVTIQQSVNASVALKGADLEGLANPRFSSPYIFHAPVQMSLYVDNGSSQRSIGLWRGYENGDINGPYAEKRLVSDAYENPYSYSDSFEPGTEVSVFATAYDCDGYTRTDPSIKLADENYATAYCSDWDRYDTTTVSQTQNQRNLVILNDGDELPSFKQAAEYQRNIQDVLGSRVNDTGYLQLGDGERAFLYELSKKNAYPSNASEPDDPDYNDAVVLFTVNAIEKDVQTGPEYEFIDVNVPSKVDQTTDATLTAEVINVGGKSGEVTLKSSFDGNSTGTKSATIEPGETETVTFTLPTSSKTPGEYPYTASIAGSQKKASGNVRVGDTSEKFMQVDSVRGQSVIDSGDTATATVNITNVGGQAGTGNVSLRAKNNDDASPSFTTIDSEKISTILLPGETRQFTLDLPSSRGNYTYYAETSNSTSPEQSFFVGESNVVVNETQSVNIGAETYNTSELIERRGHAQRMTVEVRNNGTVGDEREVNLTIKNKSDGSTAFVGSKMVTVGSGDLTNTDPFPAWAGYDVDLDPGYYTYEVTVYDETASGTVADTATGEIYLKNVDETGATGNDSPVTVDSDTVTLGS</sequence>
<evidence type="ECO:0000313" key="4">
    <source>
        <dbReference type="EMBL" id="MDS0253834.1"/>
    </source>
</evidence>
<accession>A0ABU2EZV1</accession>
<evidence type="ECO:0000256" key="2">
    <source>
        <dbReference type="SAM" id="Phobius"/>
    </source>
</evidence>
<reference evidence="4 5" key="1">
    <citation type="submission" date="2022-06" db="EMBL/GenBank/DDBJ databases">
        <title>Haloarcula sp. a new haloarchaeum isolate from saline soil.</title>
        <authorList>
            <person name="Strakova D."/>
            <person name="Galisteo C."/>
            <person name="Sanchez-Porro C."/>
            <person name="Ventosa A."/>
        </authorList>
    </citation>
    <scope>NUCLEOTIDE SEQUENCE [LARGE SCALE GENOMIC DNA]</scope>
    <source>
        <strain evidence="4 5">JCM 15760</strain>
    </source>
</reference>
<evidence type="ECO:0000256" key="1">
    <source>
        <dbReference type="SAM" id="MobiDB-lite"/>
    </source>
</evidence>
<feature type="region of interest" description="Disordered" evidence="1">
    <location>
        <begin position="1241"/>
        <end position="1262"/>
    </location>
</feature>
<dbReference type="InterPro" id="IPR011635">
    <property type="entry name" value="CARDB"/>
</dbReference>
<dbReference type="Pfam" id="PF07705">
    <property type="entry name" value="CARDB"/>
    <property type="match status" value="1"/>
</dbReference>
<dbReference type="RefSeq" id="WP_005538333.1">
    <property type="nucleotide sequence ID" value="NZ_BAABDY010000004.1"/>
</dbReference>
<dbReference type="EMBL" id="JAMQCP010000002">
    <property type="protein sequence ID" value="MDS0253834.1"/>
    <property type="molecule type" value="Genomic_DNA"/>
</dbReference>
<feature type="transmembrane region" description="Helical" evidence="2">
    <location>
        <begin position="17"/>
        <end position="38"/>
    </location>
</feature>
<dbReference type="InterPro" id="IPR055713">
    <property type="entry name" value="DUF7289"/>
</dbReference>
<dbReference type="InterPro" id="IPR013783">
    <property type="entry name" value="Ig-like_fold"/>
</dbReference>
<gene>
    <name evidence="4" type="ORF">NC662_08955</name>
</gene>
<feature type="compositionally biased region" description="Polar residues" evidence="1">
    <location>
        <begin position="1244"/>
        <end position="1262"/>
    </location>
</feature>
<evidence type="ECO:0000259" key="3">
    <source>
        <dbReference type="Pfam" id="PF07705"/>
    </source>
</evidence>
<dbReference type="Gene3D" id="2.60.40.10">
    <property type="entry name" value="Immunoglobulins"/>
    <property type="match status" value="4"/>
</dbReference>